<keyword evidence="4" id="KW-1185">Reference proteome</keyword>
<sequence>MSKFASWQSGSAVLAAVGMLAGAAAPIVISAPATAQQANFSDVSFSYWARPFIERLASENIIAGFPDGTFKPDQPVTRAQFAAIVQKAFDQASTRSARSFPDVPTNYWASEAIRNAYIDGFLSGYPDGTFQPAQEIPRVQVLVSLVNGLGLSANGSVNETLDIYSDEGQIPDYAQDEVAAATQRRLVVSYPNTDLLNPQQVATRADVAAFVYQALVAQGQLPALAEDINAADYIVGYTPSGTNTGSNSGSNPTTPGQNNNLRIGADTLINVRYPNASTQDVDIVVAPGQTVAIALEVEEAIRNANGQVLVPVGSAIQGRIVPVSIQGSSITAAKYVADRLTVGDRTYDIRAESSPIAATENVSPGTLQGALVTAAAESIVGGILGNRDLGGLIGQVITGSDNTTSQNAVVVIQPNQIDLRVISDLYVNAVQ</sequence>
<feature type="domain" description="SLH" evidence="2">
    <location>
        <begin position="100"/>
        <end position="159"/>
    </location>
</feature>
<dbReference type="PROSITE" id="PS51272">
    <property type="entry name" value="SLH"/>
    <property type="match status" value="3"/>
</dbReference>
<dbReference type="RefSeq" id="WP_377964557.1">
    <property type="nucleotide sequence ID" value="NZ_JBHZOL010000068.1"/>
</dbReference>
<dbReference type="EMBL" id="JBHZOL010000068">
    <property type="protein sequence ID" value="MFE4106620.1"/>
    <property type="molecule type" value="Genomic_DNA"/>
</dbReference>
<dbReference type="Proteomes" id="UP001600165">
    <property type="component" value="Unassembled WGS sequence"/>
</dbReference>
<accession>A0ABW6IG43</accession>
<comment type="caution">
    <text evidence="3">The sequence shown here is derived from an EMBL/GenBank/DDBJ whole genome shotgun (WGS) entry which is preliminary data.</text>
</comment>
<evidence type="ECO:0000256" key="1">
    <source>
        <dbReference type="SAM" id="SignalP"/>
    </source>
</evidence>
<dbReference type="Pfam" id="PF00395">
    <property type="entry name" value="SLH"/>
    <property type="match status" value="3"/>
</dbReference>
<protein>
    <submittedName>
        <fullName evidence="3">S-layer homology domain-containing protein</fullName>
    </submittedName>
</protein>
<feature type="domain" description="SLH" evidence="2">
    <location>
        <begin position="36"/>
        <end position="99"/>
    </location>
</feature>
<feature type="signal peptide" evidence="1">
    <location>
        <begin position="1"/>
        <end position="35"/>
    </location>
</feature>
<evidence type="ECO:0000259" key="2">
    <source>
        <dbReference type="PROSITE" id="PS51272"/>
    </source>
</evidence>
<evidence type="ECO:0000313" key="3">
    <source>
        <dbReference type="EMBL" id="MFE4106620.1"/>
    </source>
</evidence>
<reference evidence="3 4" key="1">
    <citation type="submission" date="2024-10" db="EMBL/GenBank/DDBJ databases">
        <authorList>
            <person name="Ratan Roy A."/>
            <person name="Morales Sandoval P.H."/>
            <person name="De Los Santos Villalobos S."/>
            <person name="Chakraborty S."/>
            <person name="Mukherjee J."/>
        </authorList>
    </citation>
    <scope>NUCLEOTIDE SEQUENCE [LARGE SCALE GENOMIC DNA]</scope>
    <source>
        <strain evidence="3 4">S1</strain>
    </source>
</reference>
<dbReference type="InterPro" id="IPR001119">
    <property type="entry name" value="SLH_dom"/>
</dbReference>
<dbReference type="PANTHER" id="PTHR43308">
    <property type="entry name" value="OUTER MEMBRANE PROTEIN ALPHA-RELATED"/>
    <property type="match status" value="1"/>
</dbReference>
<feature type="chain" id="PRO_5047384629" evidence="1">
    <location>
        <begin position="36"/>
        <end position="431"/>
    </location>
</feature>
<proteinExistence type="predicted"/>
<feature type="domain" description="SLH" evidence="2">
    <location>
        <begin position="161"/>
        <end position="225"/>
    </location>
</feature>
<keyword evidence="1" id="KW-0732">Signal</keyword>
<dbReference type="PANTHER" id="PTHR43308:SF5">
    <property type="entry name" value="S-LAYER PROTEIN _ PEPTIDOGLYCAN ENDO-BETA-N-ACETYLGLUCOSAMINIDASE"/>
    <property type="match status" value="1"/>
</dbReference>
<organism evidence="3 4">
    <name type="scientific">Almyronema epifaneia S1</name>
    <dbReference type="NCBI Taxonomy" id="2991925"/>
    <lineage>
        <taxon>Bacteria</taxon>
        <taxon>Bacillati</taxon>
        <taxon>Cyanobacteriota</taxon>
        <taxon>Cyanophyceae</taxon>
        <taxon>Nodosilineales</taxon>
        <taxon>Nodosilineaceae</taxon>
        <taxon>Almyronema</taxon>
        <taxon>Almyronema epifaneia</taxon>
    </lineage>
</organism>
<dbReference type="InterPro" id="IPR051465">
    <property type="entry name" value="Cell_Envelope_Struct_Comp"/>
</dbReference>
<evidence type="ECO:0000313" key="4">
    <source>
        <dbReference type="Proteomes" id="UP001600165"/>
    </source>
</evidence>
<gene>
    <name evidence="3" type="ORF">ACFVKH_10060</name>
</gene>
<name>A0ABW6IG43_9CYAN</name>